<protein>
    <submittedName>
        <fullName evidence="1">Type IX secretion system membrane protein, PorP/SprF family</fullName>
    </submittedName>
</protein>
<keyword evidence="2" id="KW-1185">Reference proteome</keyword>
<dbReference type="Pfam" id="PF11751">
    <property type="entry name" value="PorP_SprF"/>
    <property type="match status" value="1"/>
</dbReference>
<dbReference type="EMBL" id="FOEI01000005">
    <property type="protein sequence ID" value="SEQ02972.1"/>
    <property type="molecule type" value="Genomic_DNA"/>
</dbReference>
<reference evidence="1 2" key="1">
    <citation type="submission" date="2016-10" db="EMBL/GenBank/DDBJ databases">
        <authorList>
            <person name="de Groot N.N."/>
        </authorList>
    </citation>
    <scope>NUCLEOTIDE SEQUENCE [LARGE SCALE GENOMIC DNA]</scope>
    <source>
        <strain evidence="1 2">DSM 27078</strain>
    </source>
</reference>
<dbReference type="Proteomes" id="UP000198648">
    <property type="component" value="Unassembled WGS sequence"/>
</dbReference>
<sequence>MKLLFTRDFIFQLKENLYMKNKIIAIVIISLFAFKLQAQQDPHYTQYMYNMNVMNPAYAGSKENLSIGLLYRQQWVNVEGAPESATLSVHSPVGKNVGLGISAISDKIGPVEENNIYGDFSYTLNLGNDNKLAFGLKSGLTFHKVGLYSEIGNGFVPQPNDVAFRENSSNVYFNIGSGLFYYTKKYYVAASVPNMLEAKHLVLKEDGKEYQFGSDKQHFFVTGGYVFDLSQNTKFKPSFMAKSAFNSPISVDLSANALFYEKFEAGLTYRLEDSFGAMVNFAITPSLRIGYAYDHIVSDLNVTTPASHEFMLLFDLNSMKKVSVSPRFF</sequence>
<evidence type="ECO:0000313" key="1">
    <source>
        <dbReference type="EMBL" id="SEQ02972.1"/>
    </source>
</evidence>
<dbReference type="AlphaFoldDB" id="A0A1H9CP20"/>
<organism evidence="1 2">
    <name type="scientific">Flavobacterium urocaniciphilum</name>
    <dbReference type="NCBI Taxonomy" id="1299341"/>
    <lineage>
        <taxon>Bacteria</taxon>
        <taxon>Pseudomonadati</taxon>
        <taxon>Bacteroidota</taxon>
        <taxon>Flavobacteriia</taxon>
        <taxon>Flavobacteriales</taxon>
        <taxon>Flavobacteriaceae</taxon>
        <taxon>Flavobacterium</taxon>
    </lineage>
</organism>
<gene>
    <name evidence="1" type="ORF">SAMN05444005_1053</name>
</gene>
<dbReference type="InterPro" id="IPR019861">
    <property type="entry name" value="PorP/SprF_Bacteroidetes"/>
</dbReference>
<name>A0A1H9CP20_9FLAO</name>
<dbReference type="STRING" id="1299341.SAMN05444005_1053"/>
<proteinExistence type="predicted"/>
<dbReference type="NCBIfam" id="TIGR03519">
    <property type="entry name" value="T9SS_PorP_fam"/>
    <property type="match status" value="1"/>
</dbReference>
<evidence type="ECO:0000313" key="2">
    <source>
        <dbReference type="Proteomes" id="UP000198648"/>
    </source>
</evidence>
<accession>A0A1H9CP20</accession>